<dbReference type="Proteomes" id="UP001500620">
    <property type="component" value="Unassembled WGS sequence"/>
</dbReference>
<keyword evidence="15" id="KW-1185">Reference proteome</keyword>
<evidence type="ECO:0000313" key="14">
    <source>
        <dbReference type="EMBL" id="GAA4251609.1"/>
    </source>
</evidence>
<keyword evidence="10" id="KW-0472">Membrane</keyword>
<evidence type="ECO:0000256" key="10">
    <source>
        <dbReference type="SAM" id="Phobius"/>
    </source>
</evidence>
<sequence>MRRAPVADLLLAGALMVLGVAGLAAPWAGNHDRSPEVAGAVLVVLAALPLAVRRAWPLASLLVIAGSTAVYLVRGYPYGLILAALAVAVYTAASRLVMPRALLAGALALAPLAVHGLLPGGGSVPGAIASAAAWVVVPFAVGWIVRTARESAARDRTLQAQRFAYEERLRIAQEVHDVVGHGLAAITMQAEIALHVLPKQPQQAEAALTAISRTGKEALDELRATLAVVRSGEAGGERAPQPELARLDEFVGRMAGAGLAVTVEVTGAPRRLPAAVDLAAYRIVQEALTNVLRHAGSPTAAVRLDHRPDRLLVEVTDEGRGAPSAAERPGHGIPGMRERAVALGGDLTAGPRPGGGFQVCARLPVPEPSS</sequence>
<feature type="transmembrane region" description="Helical" evidence="10">
    <location>
        <begin position="76"/>
        <end position="93"/>
    </location>
</feature>
<evidence type="ECO:0000313" key="15">
    <source>
        <dbReference type="Proteomes" id="UP001500620"/>
    </source>
</evidence>
<dbReference type="Gene3D" id="3.30.565.10">
    <property type="entry name" value="Histidine kinase-like ATPase, C-terminal domain"/>
    <property type="match status" value="1"/>
</dbReference>
<evidence type="ECO:0000256" key="8">
    <source>
        <dbReference type="ARBA" id="ARBA00023012"/>
    </source>
</evidence>
<keyword evidence="6 14" id="KW-0418">Kinase</keyword>
<comment type="caution">
    <text evidence="14">The sequence shown here is derived from an EMBL/GenBank/DDBJ whole genome shotgun (WGS) entry which is preliminary data.</text>
</comment>
<evidence type="ECO:0000259" key="12">
    <source>
        <dbReference type="Pfam" id="PF07730"/>
    </source>
</evidence>
<keyword evidence="4" id="KW-0808">Transferase</keyword>
<dbReference type="InterPro" id="IPR003594">
    <property type="entry name" value="HATPase_dom"/>
</dbReference>
<dbReference type="PANTHER" id="PTHR24421">
    <property type="entry name" value="NITRATE/NITRITE SENSOR PROTEIN NARX-RELATED"/>
    <property type="match status" value="1"/>
</dbReference>
<evidence type="ECO:0000256" key="5">
    <source>
        <dbReference type="ARBA" id="ARBA00022741"/>
    </source>
</evidence>
<name>A0ABP8DBB1_9ACTN</name>
<evidence type="ECO:0000256" key="6">
    <source>
        <dbReference type="ARBA" id="ARBA00022777"/>
    </source>
</evidence>
<evidence type="ECO:0000259" key="11">
    <source>
        <dbReference type="Pfam" id="PF02518"/>
    </source>
</evidence>
<accession>A0ABP8DBB1</accession>
<dbReference type="EMBL" id="BAABAT010000011">
    <property type="protein sequence ID" value="GAA4251609.1"/>
    <property type="molecule type" value="Genomic_DNA"/>
</dbReference>
<keyword evidence="5" id="KW-0547">Nucleotide-binding</keyword>
<keyword evidence="10" id="KW-1133">Transmembrane helix</keyword>
<proteinExistence type="predicted"/>
<dbReference type="InterPro" id="IPR050482">
    <property type="entry name" value="Sensor_HK_TwoCompSys"/>
</dbReference>
<feature type="domain" description="Histidine kinase/HSP90-like ATPase" evidence="11">
    <location>
        <begin position="279"/>
        <end position="366"/>
    </location>
</feature>
<evidence type="ECO:0000256" key="4">
    <source>
        <dbReference type="ARBA" id="ARBA00022679"/>
    </source>
</evidence>
<dbReference type="Pfam" id="PF02518">
    <property type="entry name" value="HATPase_c"/>
    <property type="match status" value="1"/>
</dbReference>
<keyword evidence="7" id="KW-0067">ATP-binding</keyword>
<feature type="domain" description="DUF7134" evidence="13">
    <location>
        <begin position="2"/>
        <end position="145"/>
    </location>
</feature>
<evidence type="ECO:0000256" key="1">
    <source>
        <dbReference type="ARBA" id="ARBA00000085"/>
    </source>
</evidence>
<protein>
    <recommendedName>
        <fullName evidence="2">histidine kinase</fullName>
        <ecNumber evidence="2">2.7.13.3</ecNumber>
    </recommendedName>
</protein>
<organism evidence="14 15">
    <name type="scientific">Dactylosporangium darangshiense</name>
    <dbReference type="NCBI Taxonomy" id="579108"/>
    <lineage>
        <taxon>Bacteria</taxon>
        <taxon>Bacillati</taxon>
        <taxon>Actinomycetota</taxon>
        <taxon>Actinomycetes</taxon>
        <taxon>Micromonosporales</taxon>
        <taxon>Micromonosporaceae</taxon>
        <taxon>Dactylosporangium</taxon>
    </lineage>
</organism>
<gene>
    <name evidence="14" type="ORF">GCM10022255_044920</name>
</gene>
<keyword evidence="8" id="KW-0902">Two-component regulatory system</keyword>
<evidence type="ECO:0000256" key="7">
    <source>
        <dbReference type="ARBA" id="ARBA00022840"/>
    </source>
</evidence>
<dbReference type="InterPro" id="IPR055558">
    <property type="entry name" value="DUF7134"/>
</dbReference>
<feature type="domain" description="Signal transduction histidine kinase subgroup 3 dimerisation and phosphoacceptor" evidence="12">
    <location>
        <begin position="167"/>
        <end position="232"/>
    </location>
</feature>
<keyword evidence="3" id="KW-0597">Phosphoprotein</keyword>
<reference evidence="15" key="1">
    <citation type="journal article" date="2019" name="Int. J. Syst. Evol. Microbiol.">
        <title>The Global Catalogue of Microorganisms (GCM) 10K type strain sequencing project: providing services to taxonomists for standard genome sequencing and annotation.</title>
        <authorList>
            <consortium name="The Broad Institute Genomics Platform"/>
            <consortium name="The Broad Institute Genome Sequencing Center for Infectious Disease"/>
            <person name="Wu L."/>
            <person name="Ma J."/>
        </authorList>
    </citation>
    <scope>NUCLEOTIDE SEQUENCE [LARGE SCALE GENOMIC DNA]</scope>
    <source>
        <strain evidence="15">JCM 17441</strain>
    </source>
</reference>
<evidence type="ECO:0000256" key="9">
    <source>
        <dbReference type="SAM" id="MobiDB-lite"/>
    </source>
</evidence>
<feature type="transmembrane region" description="Helical" evidence="10">
    <location>
        <begin position="6"/>
        <end position="25"/>
    </location>
</feature>
<dbReference type="Gene3D" id="1.20.5.1930">
    <property type="match status" value="1"/>
</dbReference>
<feature type="transmembrane region" description="Helical" evidence="10">
    <location>
        <begin position="100"/>
        <end position="118"/>
    </location>
</feature>
<dbReference type="CDD" id="cd16917">
    <property type="entry name" value="HATPase_UhpB-NarQ-NarX-like"/>
    <property type="match status" value="1"/>
</dbReference>
<evidence type="ECO:0000259" key="13">
    <source>
        <dbReference type="Pfam" id="PF23539"/>
    </source>
</evidence>
<dbReference type="SUPFAM" id="SSF55874">
    <property type="entry name" value="ATPase domain of HSP90 chaperone/DNA topoisomerase II/histidine kinase"/>
    <property type="match status" value="1"/>
</dbReference>
<feature type="region of interest" description="Disordered" evidence="9">
    <location>
        <begin position="345"/>
        <end position="370"/>
    </location>
</feature>
<evidence type="ECO:0000256" key="3">
    <source>
        <dbReference type="ARBA" id="ARBA00022553"/>
    </source>
</evidence>
<dbReference type="Pfam" id="PF07730">
    <property type="entry name" value="HisKA_3"/>
    <property type="match status" value="1"/>
</dbReference>
<dbReference type="InterPro" id="IPR011712">
    <property type="entry name" value="Sig_transdc_His_kin_sub3_dim/P"/>
</dbReference>
<comment type="catalytic activity">
    <reaction evidence="1">
        <text>ATP + protein L-histidine = ADP + protein N-phospho-L-histidine.</text>
        <dbReference type="EC" id="2.7.13.3"/>
    </reaction>
</comment>
<evidence type="ECO:0000256" key="2">
    <source>
        <dbReference type="ARBA" id="ARBA00012438"/>
    </source>
</evidence>
<dbReference type="PANTHER" id="PTHR24421:SF10">
    <property type="entry name" value="NITRATE_NITRITE SENSOR PROTEIN NARQ"/>
    <property type="match status" value="1"/>
</dbReference>
<dbReference type="Pfam" id="PF23539">
    <property type="entry name" value="DUF7134"/>
    <property type="match status" value="1"/>
</dbReference>
<dbReference type="InterPro" id="IPR036890">
    <property type="entry name" value="HATPase_C_sf"/>
</dbReference>
<keyword evidence="10" id="KW-0812">Transmembrane</keyword>
<feature type="transmembrane region" description="Helical" evidence="10">
    <location>
        <begin position="124"/>
        <end position="145"/>
    </location>
</feature>
<dbReference type="EC" id="2.7.13.3" evidence="2"/>
<dbReference type="GO" id="GO:0016301">
    <property type="term" value="F:kinase activity"/>
    <property type="evidence" value="ECO:0007669"/>
    <property type="project" value="UniProtKB-KW"/>
</dbReference>